<name>A0ACD3A1C1_9AGAR</name>
<gene>
    <name evidence="1" type="ORF">BDN72DRAFT_865103</name>
</gene>
<dbReference type="Proteomes" id="UP000308600">
    <property type="component" value="Unassembled WGS sequence"/>
</dbReference>
<reference evidence="1 2" key="1">
    <citation type="journal article" date="2019" name="Nat. Ecol. Evol.">
        <title>Megaphylogeny resolves global patterns of mushroom evolution.</title>
        <authorList>
            <person name="Varga T."/>
            <person name="Krizsan K."/>
            <person name="Foldi C."/>
            <person name="Dima B."/>
            <person name="Sanchez-Garcia M."/>
            <person name="Sanchez-Ramirez S."/>
            <person name="Szollosi G.J."/>
            <person name="Szarkandi J.G."/>
            <person name="Papp V."/>
            <person name="Albert L."/>
            <person name="Andreopoulos W."/>
            <person name="Angelini C."/>
            <person name="Antonin V."/>
            <person name="Barry K.W."/>
            <person name="Bougher N.L."/>
            <person name="Buchanan P."/>
            <person name="Buyck B."/>
            <person name="Bense V."/>
            <person name="Catcheside P."/>
            <person name="Chovatia M."/>
            <person name="Cooper J."/>
            <person name="Damon W."/>
            <person name="Desjardin D."/>
            <person name="Finy P."/>
            <person name="Geml J."/>
            <person name="Haridas S."/>
            <person name="Hughes K."/>
            <person name="Justo A."/>
            <person name="Karasinski D."/>
            <person name="Kautmanova I."/>
            <person name="Kiss B."/>
            <person name="Kocsube S."/>
            <person name="Kotiranta H."/>
            <person name="LaButti K.M."/>
            <person name="Lechner B.E."/>
            <person name="Liimatainen K."/>
            <person name="Lipzen A."/>
            <person name="Lukacs Z."/>
            <person name="Mihaltcheva S."/>
            <person name="Morgado L.N."/>
            <person name="Niskanen T."/>
            <person name="Noordeloos M.E."/>
            <person name="Ohm R.A."/>
            <person name="Ortiz-Santana B."/>
            <person name="Ovrebo C."/>
            <person name="Racz N."/>
            <person name="Riley R."/>
            <person name="Savchenko A."/>
            <person name="Shiryaev A."/>
            <person name="Soop K."/>
            <person name="Spirin V."/>
            <person name="Szebenyi C."/>
            <person name="Tomsovsky M."/>
            <person name="Tulloss R.E."/>
            <person name="Uehling J."/>
            <person name="Grigoriev I.V."/>
            <person name="Vagvolgyi C."/>
            <person name="Papp T."/>
            <person name="Martin F.M."/>
            <person name="Miettinen O."/>
            <person name="Hibbett D.S."/>
            <person name="Nagy L.G."/>
        </authorList>
    </citation>
    <scope>NUCLEOTIDE SEQUENCE [LARGE SCALE GENOMIC DNA]</scope>
    <source>
        <strain evidence="1 2">NL-1719</strain>
    </source>
</reference>
<organism evidence="1 2">
    <name type="scientific">Pluteus cervinus</name>
    <dbReference type="NCBI Taxonomy" id="181527"/>
    <lineage>
        <taxon>Eukaryota</taxon>
        <taxon>Fungi</taxon>
        <taxon>Dikarya</taxon>
        <taxon>Basidiomycota</taxon>
        <taxon>Agaricomycotina</taxon>
        <taxon>Agaricomycetes</taxon>
        <taxon>Agaricomycetidae</taxon>
        <taxon>Agaricales</taxon>
        <taxon>Pluteineae</taxon>
        <taxon>Pluteaceae</taxon>
        <taxon>Pluteus</taxon>
    </lineage>
</organism>
<keyword evidence="2" id="KW-1185">Reference proteome</keyword>
<proteinExistence type="predicted"/>
<protein>
    <submittedName>
        <fullName evidence="1">Uncharacterized protein</fullName>
    </submittedName>
</protein>
<evidence type="ECO:0000313" key="1">
    <source>
        <dbReference type="EMBL" id="TFK59500.1"/>
    </source>
</evidence>
<sequence length="296" mass="32321">MSPPRSPIEPNPLQVPPSPFASSEPYEGEYDLPSPPGYWRANQLAMWRQFCATNPDLDYADEEEPSLTSSALMHYGRAPSSPTYNPAAEASPTAAELSDAEPTGTAGAQSDDDDDMPGLQSVSGDEDELDGFAFDDSDSSGAEEPPPSSQSSGYPHSTDTPFSDSELEDQVEAECARTLHHIFFPTPTFLSNPGNICCAPEHAGRPGSELFVTHELVYQYLDGPPPRVSRYAQHPAGFPFVVRSDLRYLYRHPECLTPELATQARELISTTRPGNVTSLQWQGFFRLCSVIAYIGL</sequence>
<dbReference type="EMBL" id="ML208961">
    <property type="protein sequence ID" value="TFK59500.1"/>
    <property type="molecule type" value="Genomic_DNA"/>
</dbReference>
<accession>A0ACD3A1C1</accession>
<evidence type="ECO:0000313" key="2">
    <source>
        <dbReference type="Proteomes" id="UP000308600"/>
    </source>
</evidence>